<evidence type="ECO:0000313" key="3">
    <source>
        <dbReference type="EMBL" id="JAS24792.1"/>
    </source>
</evidence>
<protein>
    <recommendedName>
        <fullName evidence="1">CRAL-TRIO domain-containing protein</fullName>
    </recommendedName>
</protein>
<dbReference type="AlphaFoldDB" id="A0A1B6DGL7"/>
<dbReference type="EMBL" id="GEDC01012506">
    <property type="protein sequence ID" value="JAS24792.1"/>
    <property type="molecule type" value="Transcribed_RNA"/>
</dbReference>
<dbReference type="Pfam" id="PF00650">
    <property type="entry name" value="CRAL_TRIO"/>
    <property type="match status" value="1"/>
</dbReference>
<dbReference type="SUPFAM" id="SSF46938">
    <property type="entry name" value="CRAL/TRIO N-terminal domain"/>
    <property type="match status" value="1"/>
</dbReference>
<dbReference type="InterPro" id="IPR036273">
    <property type="entry name" value="CRAL/TRIO_N_dom_sf"/>
</dbReference>
<gene>
    <name evidence="3" type="ORF">g.28877</name>
    <name evidence="2" type="ORF">g.28878</name>
</gene>
<dbReference type="InterPro" id="IPR036865">
    <property type="entry name" value="CRAL-TRIO_dom_sf"/>
</dbReference>
<dbReference type="SMART" id="SM00516">
    <property type="entry name" value="SEC14"/>
    <property type="match status" value="1"/>
</dbReference>
<reference evidence="3" key="1">
    <citation type="submission" date="2015-12" db="EMBL/GenBank/DDBJ databases">
        <title>De novo transcriptome assembly of four potential Pierce s Disease insect vectors from Arizona vineyards.</title>
        <authorList>
            <person name="Tassone E.E."/>
        </authorList>
    </citation>
    <scope>NUCLEOTIDE SEQUENCE</scope>
</reference>
<dbReference type="InterPro" id="IPR011074">
    <property type="entry name" value="CRAL/TRIO_N_dom"/>
</dbReference>
<dbReference type="PANTHER" id="PTHR10174">
    <property type="entry name" value="ALPHA-TOCOPHEROL TRANSFER PROTEIN-RELATED"/>
    <property type="match status" value="1"/>
</dbReference>
<dbReference type="GO" id="GO:0016020">
    <property type="term" value="C:membrane"/>
    <property type="evidence" value="ECO:0007669"/>
    <property type="project" value="TreeGrafter"/>
</dbReference>
<organism evidence="3">
    <name type="scientific">Clastoptera arizonana</name>
    <name type="common">Arizona spittle bug</name>
    <dbReference type="NCBI Taxonomy" id="38151"/>
    <lineage>
        <taxon>Eukaryota</taxon>
        <taxon>Metazoa</taxon>
        <taxon>Ecdysozoa</taxon>
        <taxon>Arthropoda</taxon>
        <taxon>Hexapoda</taxon>
        <taxon>Insecta</taxon>
        <taxon>Pterygota</taxon>
        <taxon>Neoptera</taxon>
        <taxon>Paraneoptera</taxon>
        <taxon>Hemiptera</taxon>
        <taxon>Auchenorrhyncha</taxon>
        <taxon>Cercopoidea</taxon>
        <taxon>Clastopteridae</taxon>
        <taxon>Clastoptera</taxon>
    </lineage>
</organism>
<dbReference type="SMART" id="SM01100">
    <property type="entry name" value="CRAL_TRIO_N"/>
    <property type="match status" value="1"/>
</dbReference>
<evidence type="ECO:0000313" key="2">
    <source>
        <dbReference type="EMBL" id="JAS10025.1"/>
    </source>
</evidence>
<accession>A0A1B6DGL7</accession>
<dbReference type="PRINTS" id="PR00180">
    <property type="entry name" value="CRETINALDHBP"/>
</dbReference>
<dbReference type="CDD" id="cd00170">
    <property type="entry name" value="SEC14"/>
    <property type="match status" value="1"/>
</dbReference>
<evidence type="ECO:0000259" key="1">
    <source>
        <dbReference type="PROSITE" id="PS50191"/>
    </source>
</evidence>
<sequence length="295" mass="34419">MAEFCDIDWNGYRGLVNSPHIQIESTPIKDKIVDKDIALQTIRNKITTIQLNEFTRTDDEFLMRFIRARKMNVEESYLLLCNYYDYRKKNQELFDNMTLKDTLIQQALYDGFPGVLANRDRKGRCIILFFCNHWDHCNYSLEVIYRSLLLSLDKLLDNPQNQFNGFVFVVDWTDFSLRQSTNLSPRILKSMIDGLQDCFPARFKGIHFVNQPWYVEAALAVIKPFLKNKTRDKIFVHGNNLSTLHEAVSKDILPSELGGETGSYNPMLWAEQMLRPETAPKISDKDPWKVYPDGN</sequence>
<feature type="domain" description="CRAL-TRIO" evidence="1">
    <location>
        <begin position="100"/>
        <end position="265"/>
    </location>
</feature>
<dbReference type="SUPFAM" id="SSF52087">
    <property type="entry name" value="CRAL/TRIO domain"/>
    <property type="match status" value="1"/>
</dbReference>
<dbReference type="InterPro" id="IPR001251">
    <property type="entry name" value="CRAL-TRIO_dom"/>
</dbReference>
<proteinExistence type="predicted"/>
<dbReference type="Gene3D" id="3.40.525.10">
    <property type="entry name" value="CRAL-TRIO lipid binding domain"/>
    <property type="match status" value="1"/>
</dbReference>
<name>A0A1B6DGL7_9HEMI</name>
<dbReference type="Gene3D" id="1.10.8.20">
    <property type="entry name" value="N-terminal domain of phosphatidylinositol transfer protein sec14p"/>
    <property type="match status" value="1"/>
</dbReference>
<dbReference type="PANTHER" id="PTHR10174:SF231">
    <property type="entry name" value="CLAVESIN-2-LIKE PROTEIN"/>
    <property type="match status" value="1"/>
</dbReference>
<dbReference type="EMBL" id="GEDC01027273">
    <property type="protein sequence ID" value="JAS10025.1"/>
    <property type="molecule type" value="Transcribed_RNA"/>
</dbReference>
<dbReference type="PROSITE" id="PS50191">
    <property type="entry name" value="CRAL_TRIO"/>
    <property type="match status" value="1"/>
</dbReference>
<dbReference type="GO" id="GO:1902936">
    <property type="term" value="F:phosphatidylinositol bisphosphate binding"/>
    <property type="evidence" value="ECO:0007669"/>
    <property type="project" value="TreeGrafter"/>
</dbReference>